<evidence type="ECO:0000313" key="1">
    <source>
        <dbReference type="EMBL" id="TXC00255.1"/>
    </source>
</evidence>
<reference evidence="1 2" key="1">
    <citation type="submission" date="2019-07" db="EMBL/GenBank/DDBJ databases">
        <title>The First High-Quality Draft Genome Sequence of the Causal Agent of the Current Panama Disease Epidemic.</title>
        <authorList>
            <person name="Warmington R.J."/>
            <person name="Kay W."/>
            <person name="Jeffries A."/>
            <person name="Bebber D."/>
            <person name="Moore K."/>
            <person name="Studholme D.J."/>
        </authorList>
    </citation>
    <scope>NUCLEOTIDE SEQUENCE [LARGE SCALE GENOMIC DNA]</scope>
    <source>
        <strain evidence="1 2">TR4</strain>
    </source>
</reference>
<organism evidence="1 2">
    <name type="scientific">Fusarium oxysporum f. sp. cubense</name>
    <dbReference type="NCBI Taxonomy" id="61366"/>
    <lineage>
        <taxon>Eukaryota</taxon>
        <taxon>Fungi</taxon>
        <taxon>Dikarya</taxon>
        <taxon>Ascomycota</taxon>
        <taxon>Pezizomycotina</taxon>
        <taxon>Sordariomycetes</taxon>
        <taxon>Hypocreomycetidae</taxon>
        <taxon>Hypocreales</taxon>
        <taxon>Nectriaceae</taxon>
        <taxon>Fusarium</taxon>
        <taxon>Fusarium oxysporum species complex</taxon>
    </lineage>
</organism>
<dbReference type="Proteomes" id="UP000321331">
    <property type="component" value="Unassembled WGS sequence"/>
</dbReference>
<sequence length="108" mass="11917">MSLISLVPFSFRSRHAPAIQVRFPREFAGQDPCCNSHIPLHLLRPERMCSTYWDMDLGSGRASTNACTGINTSANAETTLVLDAKVMDQAHHTLSVQVQALLPRKPQG</sequence>
<accession>A0A5C6SNH3</accession>
<dbReference type="EMBL" id="VMNF01000011">
    <property type="protein sequence ID" value="TXC00255.1"/>
    <property type="molecule type" value="Genomic_DNA"/>
</dbReference>
<dbReference type="AlphaFoldDB" id="A0A5C6SNH3"/>
<name>A0A5C6SNH3_FUSOC</name>
<proteinExistence type="predicted"/>
<gene>
    <name evidence="1" type="ORF">FocTR4_00014222</name>
</gene>
<comment type="caution">
    <text evidence="1">The sequence shown here is derived from an EMBL/GenBank/DDBJ whole genome shotgun (WGS) entry which is preliminary data.</text>
</comment>
<evidence type="ECO:0000313" key="2">
    <source>
        <dbReference type="Proteomes" id="UP000321331"/>
    </source>
</evidence>
<protein>
    <submittedName>
        <fullName evidence="1">Uncharacterized protein</fullName>
    </submittedName>
</protein>